<dbReference type="EMBL" id="JBHSXN010000003">
    <property type="protein sequence ID" value="MFC6954326.1"/>
    <property type="molecule type" value="Genomic_DNA"/>
</dbReference>
<sequence length="69" mass="7283">MKRRTLLGAVGGVTLLGGGYLGWELFAPERATVVDEDRVAGKSDDQPQESMNDTTTTGDGGSEAVVRRS</sequence>
<feature type="compositionally biased region" description="Polar residues" evidence="1">
    <location>
        <begin position="48"/>
        <end position="57"/>
    </location>
</feature>
<feature type="region of interest" description="Disordered" evidence="1">
    <location>
        <begin position="34"/>
        <end position="69"/>
    </location>
</feature>
<gene>
    <name evidence="2" type="ORF">ACFQGB_15795</name>
</gene>
<protein>
    <submittedName>
        <fullName evidence="2">Uncharacterized protein</fullName>
    </submittedName>
</protein>
<proteinExistence type="predicted"/>
<evidence type="ECO:0000313" key="3">
    <source>
        <dbReference type="Proteomes" id="UP001596395"/>
    </source>
</evidence>
<name>A0ABD5VK09_9EURY</name>
<organism evidence="2 3">
    <name type="scientific">Halorubellus litoreus</name>
    <dbReference type="NCBI Taxonomy" id="755308"/>
    <lineage>
        <taxon>Archaea</taxon>
        <taxon>Methanobacteriati</taxon>
        <taxon>Methanobacteriota</taxon>
        <taxon>Stenosarchaea group</taxon>
        <taxon>Halobacteria</taxon>
        <taxon>Halobacteriales</taxon>
        <taxon>Halorubellaceae</taxon>
        <taxon>Halorubellus</taxon>
    </lineage>
</organism>
<comment type="caution">
    <text evidence="2">The sequence shown here is derived from an EMBL/GenBank/DDBJ whole genome shotgun (WGS) entry which is preliminary data.</text>
</comment>
<reference evidence="2 3" key="1">
    <citation type="journal article" date="2019" name="Int. J. Syst. Evol. Microbiol.">
        <title>The Global Catalogue of Microorganisms (GCM) 10K type strain sequencing project: providing services to taxonomists for standard genome sequencing and annotation.</title>
        <authorList>
            <consortium name="The Broad Institute Genomics Platform"/>
            <consortium name="The Broad Institute Genome Sequencing Center for Infectious Disease"/>
            <person name="Wu L."/>
            <person name="Ma J."/>
        </authorList>
    </citation>
    <scope>NUCLEOTIDE SEQUENCE [LARGE SCALE GENOMIC DNA]</scope>
    <source>
        <strain evidence="2 3">GX26</strain>
    </source>
</reference>
<keyword evidence="3" id="KW-1185">Reference proteome</keyword>
<accession>A0ABD5VK09</accession>
<dbReference type="RefSeq" id="WP_336351666.1">
    <property type="nucleotide sequence ID" value="NZ_JAZAQL010000003.1"/>
</dbReference>
<dbReference type="Proteomes" id="UP001596395">
    <property type="component" value="Unassembled WGS sequence"/>
</dbReference>
<dbReference type="AlphaFoldDB" id="A0ABD5VK09"/>
<evidence type="ECO:0000256" key="1">
    <source>
        <dbReference type="SAM" id="MobiDB-lite"/>
    </source>
</evidence>
<feature type="compositionally biased region" description="Basic and acidic residues" evidence="1">
    <location>
        <begin position="34"/>
        <end position="45"/>
    </location>
</feature>
<evidence type="ECO:0000313" key="2">
    <source>
        <dbReference type="EMBL" id="MFC6954326.1"/>
    </source>
</evidence>